<dbReference type="Gene3D" id="3.40.190.10">
    <property type="entry name" value="Periplasmic binding protein-like II"/>
    <property type="match status" value="1"/>
</dbReference>
<feature type="coiled-coil region" evidence="1">
    <location>
        <begin position="443"/>
        <end position="470"/>
    </location>
</feature>
<feature type="chain" id="PRO_5047210033" evidence="2">
    <location>
        <begin position="23"/>
        <end position="472"/>
    </location>
</feature>
<evidence type="ECO:0000256" key="2">
    <source>
        <dbReference type="SAM" id="SignalP"/>
    </source>
</evidence>
<gene>
    <name evidence="3" type="ORF">IFO66_18250</name>
</gene>
<reference evidence="3 4" key="1">
    <citation type="submission" date="2020-09" db="EMBL/GenBank/DDBJ databases">
        <title>Paenibacillus sp. CAU 1523 isolated from sand of Haeundae Beach.</title>
        <authorList>
            <person name="Kim W."/>
        </authorList>
    </citation>
    <scope>NUCLEOTIDE SEQUENCE [LARGE SCALE GENOMIC DNA]</scope>
    <source>
        <strain evidence="3 4">CAU 1523</strain>
    </source>
</reference>
<dbReference type="RefSeq" id="WP_192026547.1">
    <property type="nucleotide sequence ID" value="NZ_JACYTN010000020.1"/>
</dbReference>
<dbReference type="PROSITE" id="PS51257">
    <property type="entry name" value="PROKAR_LIPOPROTEIN"/>
    <property type="match status" value="1"/>
</dbReference>
<evidence type="ECO:0000313" key="4">
    <source>
        <dbReference type="Proteomes" id="UP000634529"/>
    </source>
</evidence>
<name>A0ABR9B1M9_9BACL</name>
<dbReference type="Pfam" id="PF01547">
    <property type="entry name" value="SBP_bac_1"/>
    <property type="match status" value="1"/>
</dbReference>
<dbReference type="PANTHER" id="PTHR43649:SF12">
    <property type="entry name" value="DIACETYLCHITOBIOSE BINDING PROTEIN DASA"/>
    <property type="match status" value="1"/>
</dbReference>
<evidence type="ECO:0000313" key="3">
    <source>
        <dbReference type="EMBL" id="MBD8500238.1"/>
    </source>
</evidence>
<sequence>MSSWTRPWKLVVVLSLAVSLLAACTGGSKSELPALPENGSGKITVMHWSADQFMNELGNTFNVKYPEIEFQIVDPKELYESFKPENGEGEYEKKLTEFIKKKKIDVVMTHQMEYEKLAKAGNLYKLDTLIQDEKYPMDDFHPGIVDLLREKGGNAIYGLPSGINSMALFYNVDLFKKHGIEVPTHKMSAQQVLDLAQRFPGGSDEKDRIYGIHTGYHSVGGHMLSLGEMSNLQVIDQKAEKVLMNSEGWRSLFTSYAELMKDNKININDRNNQGGSYGSGFPAGKAAMVLNYTWMFDEMKYASHSQGPDGKESKPFEWNMVTVPVDPANPDESSSVNLGEIYAVTSSAVDKRAAWEFVKFTTGPEMAKINGRSTRKLTARKNYQKEVEGKSMEAFTMLRPAKNNYSMQSTLEKNDISYEFHQTLATKLEEALTSVKNGKKSADQAYNELIPELQKALEEAKRKGAEEKKKKK</sequence>
<dbReference type="PANTHER" id="PTHR43649">
    <property type="entry name" value="ARABINOSE-BINDING PROTEIN-RELATED"/>
    <property type="match status" value="1"/>
</dbReference>
<dbReference type="InterPro" id="IPR006059">
    <property type="entry name" value="SBP"/>
</dbReference>
<dbReference type="Proteomes" id="UP000634529">
    <property type="component" value="Unassembled WGS sequence"/>
</dbReference>
<proteinExistence type="predicted"/>
<accession>A0ABR9B1M9</accession>
<evidence type="ECO:0000256" key="1">
    <source>
        <dbReference type="SAM" id="Coils"/>
    </source>
</evidence>
<feature type="signal peptide" evidence="2">
    <location>
        <begin position="1"/>
        <end position="22"/>
    </location>
</feature>
<organism evidence="3 4">
    <name type="scientific">Paenibacillus arenosi</name>
    <dbReference type="NCBI Taxonomy" id="2774142"/>
    <lineage>
        <taxon>Bacteria</taxon>
        <taxon>Bacillati</taxon>
        <taxon>Bacillota</taxon>
        <taxon>Bacilli</taxon>
        <taxon>Bacillales</taxon>
        <taxon>Paenibacillaceae</taxon>
        <taxon>Paenibacillus</taxon>
    </lineage>
</organism>
<dbReference type="InterPro" id="IPR050490">
    <property type="entry name" value="Bact_solute-bd_prot1"/>
</dbReference>
<dbReference type="EMBL" id="JACYTN010000020">
    <property type="protein sequence ID" value="MBD8500238.1"/>
    <property type="molecule type" value="Genomic_DNA"/>
</dbReference>
<keyword evidence="2" id="KW-0732">Signal</keyword>
<keyword evidence="1" id="KW-0175">Coiled coil</keyword>
<comment type="caution">
    <text evidence="3">The sequence shown here is derived from an EMBL/GenBank/DDBJ whole genome shotgun (WGS) entry which is preliminary data.</text>
</comment>
<protein>
    <submittedName>
        <fullName evidence="3">Extracellular solute-binding protein</fullName>
    </submittedName>
</protein>
<dbReference type="SUPFAM" id="SSF53850">
    <property type="entry name" value="Periplasmic binding protein-like II"/>
    <property type="match status" value="1"/>
</dbReference>
<keyword evidence="4" id="KW-1185">Reference proteome</keyword>